<dbReference type="Pfam" id="PF03729">
    <property type="entry name" value="DUF308"/>
    <property type="match status" value="1"/>
</dbReference>
<feature type="transmembrane region" description="Helical" evidence="1">
    <location>
        <begin position="85"/>
        <end position="108"/>
    </location>
</feature>
<dbReference type="InterPro" id="IPR005325">
    <property type="entry name" value="DUF308_memb"/>
</dbReference>
<name>A0A1R3WJ28_9RHOB</name>
<dbReference type="Proteomes" id="UP000192455">
    <property type="component" value="Unassembled WGS sequence"/>
</dbReference>
<gene>
    <name evidence="2" type="ORF">SAMN05421849_0894</name>
</gene>
<sequence length="175" mass="18616">MRPWLKWLILGILSVLFGIFALGNAVAASLAVTTVTGVIFVVIGIIQIVAAFSETRTASKVLSILLGALIALIGLSFLINPIEGTVSLALLVTVLVAASGIVRLVFAWRMRETRFFWPMLVTGALSILLAVYILANFSVASITLLGILLGIELLFNGAGLIAFALSLRAHLRGDR</sequence>
<evidence type="ECO:0000256" key="1">
    <source>
        <dbReference type="SAM" id="Phobius"/>
    </source>
</evidence>
<dbReference type="OrthoDB" id="5678253at2"/>
<dbReference type="EMBL" id="FTPS01000001">
    <property type="protein sequence ID" value="SIT78099.1"/>
    <property type="molecule type" value="Genomic_DNA"/>
</dbReference>
<dbReference type="AlphaFoldDB" id="A0A1R3WJ28"/>
<dbReference type="RefSeq" id="WP_076650047.1">
    <property type="nucleotide sequence ID" value="NZ_FTPS01000001.1"/>
</dbReference>
<dbReference type="InterPro" id="IPR052712">
    <property type="entry name" value="Acid_resist_chaperone_HdeD"/>
</dbReference>
<proteinExistence type="predicted"/>
<feature type="transmembrane region" description="Helical" evidence="1">
    <location>
        <begin position="61"/>
        <end position="79"/>
    </location>
</feature>
<dbReference type="PANTHER" id="PTHR34989">
    <property type="entry name" value="PROTEIN HDED"/>
    <property type="match status" value="1"/>
</dbReference>
<dbReference type="PANTHER" id="PTHR34989:SF1">
    <property type="entry name" value="PROTEIN HDED"/>
    <property type="match status" value="1"/>
</dbReference>
<keyword evidence="1" id="KW-1133">Transmembrane helix</keyword>
<organism evidence="2 3">
    <name type="scientific">Pontibaca methylaminivorans</name>
    <dbReference type="NCBI Taxonomy" id="515897"/>
    <lineage>
        <taxon>Bacteria</taxon>
        <taxon>Pseudomonadati</taxon>
        <taxon>Pseudomonadota</taxon>
        <taxon>Alphaproteobacteria</taxon>
        <taxon>Rhodobacterales</taxon>
        <taxon>Roseobacteraceae</taxon>
        <taxon>Pontibaca</taxon>
    </lineage>
</organism>
<dbReference type="GO" id="GO:0005886">
    <property type="term" value="C:plasma membrane"/>
    <property type="evidence" value="ECO:0007669"/>
    <property type="project" value="TreeGrafter"/>
</dbReference>
<evidence type="ECO:0000313" key="2">
    <source>
        <dbReference type="EMBL" id="SIT78099.1"/>
    </source>
</evidence>
<keyword evidence="3" id="KW-1185">Reference proteome</keyword>
<keyword evidence="1" id="KW-0812">Transmembrane</keyword>
<evidence type="ECO:0000313" key="3">
    <source>
        <dbReference type="Proteomes" id="UP000192455"/>
    </source>
</evidence>
<feature type="transmembrane region" description="Helical" evidence="1">
    <location>
        <begin position="141"/>
        <end position="165"/>
    </location>
</feature>
<keyword evidence="1" id="KW-0472">Membrane</keyword>
<reference evidence="2 3" key="1">
    <citation type="submission" date="2017-01" db="EMBL/GenBank/DDBJ databases">
        <authorList>
            <person name="Mah S.A."/>
            <person name="Swanson W.J."/>
            <person name="Moy G.W."/>
            <person name="Vacquier V.D."/>
        </authorList>
    </citation>
    <scope>NUCLEOTIDE SEQUENCE [LARGE SCALE GENOMIC DNA]</scope>
    <source>
        <strain evidence="2 3">DSM 21219</strain>
    </source>
</reference>
<feature type="transmembrane region" description="Helical" evidence="1">
    <location>
        <begin position="37"/>
        <end position="54"/>
    </location>
</feature>
<dbReference type="STRING" id="515897.SAMN05421849_0894"/>
<feature type="transmembrane region" description="Helical" evidence="1">
    <location>
        <begin position="115"/>
        <end position="135"/>
    </location>
</feature>
<protein>
    <submittedName>
        <fullName evidence="2">Uncharacterized membrane protein HdeD, DUF308 family</fullName>
    </submittedName>
</protein>
<accession>A0A1R3WJ28</accession>